<dbReference type="Proteomes" id="UP000308652">
    <property type="component" value="Unassembled WGS sequence"/>
</dbReference>
<dbReference type="EMBL" id="ML213611">
    <property type="protein sequence ID" value="TFK36784.1"/>
    <property type="molecule type" value="Genomic_DNA"/>
</dbReference>
<proteinExistence type="predicted"/>
<protein>
    <submittedName>
        <fullName evidence="1">Uncharacterized protein</fullName>
    </submittedName>
</protein>
<keyword evidence="2" id="KW-1185">Reference proteome</keyword>
<gene>
    <name evidence="1" type="ORF">BDQ12DRAFT_224170</name>
</gene>
<accession>A0A5C3LUL6</accession>
<evidence type="ECO:0000313" key="1">
    <source>
        <dbReference type="EMBL" id="TFK36784.1"/>
    </source>
</evidence>
<organism evidence="1 2">
    <name type="scientific">Crucibulum laeve</name>
    <dbReference type="NCBI Taxonomy" id="68775"/>
    <lineage>
        <taxon>Eukaryota</taxon>
        <taxon>Fungi</taxon>
        <taxon>Dikarya</taxon>
        <taxon>Basidiomycota</taxon>
        <taxon>Agaricomycotina</taxon>
        <taxon>Agaricomycetes</taxon>
        <taxon>Agaricomycetidae</taxon>
        <taxon>Agaricales</taxon>
        <taxon>Agaricineae</taxon>
        <taxon>Nidulariaceae</taxon>
        <taxon>Crucibulum</taxon>
    </lineage>
</organism>
<reference evidence="1 2" key="1">
    <citation type="journal article" date="2019" name="Nat. Ecol. Evol.">
        <title>Megaphylogeny resolves global patterns of mushroom evolution.</title>
        <authorList>
            <person name="Varga T."/>
            <person name="Krizsan K."/>
            <person name="Foldi C."/>
            <person name="Dima B."/>
            <person name="Sanchez-Garcia M."/>
            <person name="Sanchez-Ramirez S."/>
            <person name="Szollosi G.J."/>
            <person name="Szarkandi J.G."/>
            <person name="Papp V."/>
            <person name="Albert L."/>
            <person name="Andreopoulos W."/>
            <person name="Angelini C."/>
            <person name="Antonin V."/>
            <person name="Barry K.W."/>
            <person name="Bougher N.L."/>
            <person name="Buchanan P."/>
            <person name="Buyck B."/>
            <person name="Bense V."/>
            <person name="Catcheside P."/>
            <person name="Chovatia M."/>
            <person name="Cooper J."/>
            <person name="Damon W."/>
            <person name="Desjardin D."/>
            <person name="Finy P."/>
            <person name="Geml J."/>
            <person name="Haridas S."/>
            <person name="Hughes K."/>
            <person name="Justo A."/>
            <person name="Karasinski D."/>
            <person name="Kautmanova I."/>
            <person name="Kiss B."/>
            <person name="Kocsube S."/>
            <person name="Kotiranta H."/>
            <person name="LaButti K.M."/>
            <person name="Lechner B.E."/>
            <person name="Liimatainen K."/>
            <person name="Lipzen A."/>
            <person name="Lukacs Z."/>
            <person name="Mihaltcheva S."/>
            <person name="Morgado L.N."/>
            <person name="Niskanen T."/>
            <person name="Noordeloos M.E."/>
            <person name="Ohm R.A."/>
            <person name="Ortiz-Santana B."/>
            <person name="Ovrebo C."/>
            <person name="Racz N."/>
            <person name="Riley R."/>
            <person name="Savchenko A."/>
            <person name="Shiryaev A."/>
            <person name="Soop K."/>
            <person name="Spirin V."/>
            <person name="Szebenyi C."/>
            <person name="Tomsovsky M."/>
            <person name="Tulloss R.E."/>
            <person name="Uehling J."/>
            <person name="Grigoriev I.V."/>
            <person name="Vagvolgyi C."/>
            <person name="Papp T."/>
            <person name="Martin F.M."/>
            <person name="Miettinen O."/>
            <person name="Hibbett D.S."/>
            <person name="Nagy L.G."/>
        </authorList>
    </citation>
    <scope>NUCLEOTIDE SEQUENCE [LARGE SCALE GENOMIC DNA]</scope>
    <source>
        <strain evidence="1 2">CBS 166.37</strain>
    </source>
</reference>
<name>A0A5C3LUL6_9AGAR</name>
<sequence>MTLVQQAVPQYQTSGSFKSFHGIQYLTFITEAFSSILEHSHYCITGKYNNILLANVAYLPHMNMQRFCQHDFQVVAV</sequence>
<evidence type="ECO:0000313" key="2">
    <source>
        <dbReference type="Proteomes" id="UP000308652"/>
    </source>
</evidence>
<dbReference type="AlphaFoldDB" id="A0A5C3LUL6"/>